<proteinExistence type="predicted"/>
<dbReference type="Pfam" id="PF04488">
    <property type="entry name" value="Gly_transf_sug"/>
    <property type="match status" value="1"/>
</dbReference>
<accession>A0A934VW55</accession>
<dbReference type="RefSeq" id="WP_200273300.1">
    <property type="nucleotide sequence ID" value="NZ_JAENIJ010000041.1"/>
</dbReference>
<dbReference type="PANTHER" id="PTHR31834:SF1">
    <property type="entry name" value="INITIATION-SPECIFIC ALPHA-1,6-MANNOSYLTRANSFERASE"/>
    <property type="match status" value="1"/>
</dbReference>
<comment type="caution">
    <text evidence="1">The sequence shown here is derived from an EMBL/GenBank/DDBJ whole genome shotgun (WGS) entry which is preliminary data.</text>
</comment>
<evidence type="ECO:0000313" key="2">
    <source>
        <dbReference type="Proteomes" id="UP000603141"/>
    </source>
</evidence>
<dbReference type="Proteomes" id="UP000603141">
    <property type="component" value="Unassembled WGS sequence"/>
</dbReference>
<sequence length="535" mass="61527">MDFKASCIYISTRGIMHNCDISPKHSISDDTLFQPSIYRNLQNNQAVYVITDQLVQFLHFIDQNSPPPHLKFNLITGSSVRSPREILGNQAISYLLRKIANGDSPIRSWFAQNHDGAESDFVKRIPLGLDYHSQANGDFWWGPKMTPLDQEELLIKIHHKAPKKRLPKAFCNFQFNMWERHGRDRHLALEVVRKNPHLFELPIAKSDRETTWTQQSHYQFVVSPHGNGLDCHRTYEAIALGCIPIVKRSGISDLFLKLPVLVLDDWDEMPDAIQDHDRIDHLLQSTSTDDLLLSRWIDLIRSSPRQTAYEVNSINPTIPKLIWQHGVSMDDLTDTEKRAIWSWIDRNSDWDFQFCTEEMLIEFADEFFTEEMKSVFFALPNQAMKAEMWKYAALYEFGGIATDISSVCRQPLNEWLDAEQAGGGNRLHVACENDSALFCHQTIIASPGHPALRIALDLIVERVSNELEIHQTNLNRASYLTGAELWTSAVQLYLESNEEPMTLFHHRSSFTEKDITIHPCYFFDGVKIKQSSAKT</sequence>
<name>A0A934VW55_9BACT</name>
<evidence type="ECO:0008006" key="3">
    <source>
        <dbReference type="Google" id="ProtNLM"/>
    </source>
</evidence>
<dbReference type="AlphaFoldDB" id="A0A934VW55"/>
<dbReference type="InterPro" id="IPR039367">
    <property type="entry name" value="Och1-like"/>
</dbReference>
<keyword evidence="2" id="KW-1185">Reference proteome</keyword>
<dbReference type="GO" id="GO:0000009">
    <property type="term" value="F:alpha-1,6-mannosyltransferase activity"/>
    <property type="evidence" value="ECO:0007669"/>
    <property type="project" value="InterPro"/>
</dbReference>
<dbReference type="InterPro" id="IPR007577">
    <property type="entry name" value="GlycoTrfase_DXD_sugar-bd_CS"/>
</dbReference>
<evidence type="ECO:0000313" key="1">
    <source>
        <dbReference type="EMBL" id="MBK1884272.1"/>
    </source>
</evidence>
<dbReference type="GO" id="GO:0006487">
    <property type="term" value="P:protein N-linked glycosylation"/>
    <property type="evidence" value="ECO:0007669"/>
    <property type="project" value="TreeGrafter"/>
</dbReference>
<organism evidence="1 2">
    <name type="scientific">Luteolibacter pohnpeiensis</name>
    <dbReference type="NCBI Taxonomy" id="454153"/>
    <lineage>
        <taxon>Bacteria</taxon>
        <taxon>Pseudomonadati</taxon>
        <taxon>Verrucomicrobiota</taxon>
        <taxon>Verrucomicrobiia</taxon>
        <taxon>Verrucomicrobiales</taxon>
        <taxon>Verrucomicrobiaceae</taxon>
        <taxon>Luteolibacter</taxon>
    </lineage>
</organism>
<dbReference type="EMBL" id="JAENIJ010000041">
    <property type="protein sequence ID" value="MBK1884272.1"/>
    <property type="molecule type" value="Genomic_DNA"/>
</dbReference>
<dbReference type="Gene3D" id="3.90.550.20">
    <property type="match status" value="1"/>
</dbReference>
<gene>
    <name evidence="1" type="ORF">JIN85_17770</name>
</gene>
<dbReference type="SUPFAM" id="SSF53448">
    <property type="entry name" value="Nucleotide-diphospho-sugar transferases"/>
    <property type="match status" value="1"/>
</dbReference>
<reference evidence="1" key="1">
    <citation type="submission" date="2021-01" db="EMBL/GenBank/DDBJ databases">
        <title>Modified the classification status of verrucomicrobia.</title>
        <authorList>
            <person name="Feng X."/>
        </authorList>
    </citation>
    <scope>NUCLEOTIDE SEQUENCE</scope>
    <source>
        <strain evidence="1">KCTC 22041</strain>
    </source>
</reference>
<protein>
    <recommendedName>
        <fullName evidence="3">Exostosin GT47 domain-containing protein</fullName>
    </recommendedName>
</protein>
<dbReference type="InterPro" id="IPR029044">
    <property type="entry name" value="Nucleotide-diphossugar_trans"/>
</dbReference>
<dbReference type="PANTHER" id="PTHR31834">
    <property type="entry name" value="INITIATION-SPECIFIC ALPHA-1,6-MANNOSYLTRANSFERASE"/>
    <property type="match status" value="1"/>
</dbReference>